<dbReference type="EMBL" id="UYRU01077889">
    <property type="protein sequence ID" value="VDN28632.1"/>
    <property type="molecule type" value="Genomic_DNA"/>
</dbReference>
<gene>
    <name evidence="1" type="ORF">DILT_LOCUS15217</name>
</gene>
<dbReference type="AlphaFoldDB" id="A0A3P7Q9R1"/>
<proteinExistence type="predicted"/>
<organism evidence="1 2">
    <name type="scientific">Dibothriocephalus latus</name>
    <name type="common">Fish tapeworm</name>
    <name type="synonym">Diphyllobothrium latum</name>
    <dbReference type="NCBI Taxonomy" id="60516"/>
    <lineage>
        <taxon>Eukaryota</taxon>
        <taxon>Metazoa</taxon>
        <taxon>Spiralia</taxon>
        <taxon>Lophotrochozoa</taxon>
        <taxon>Platyhelminthes</taxon>
        <taxon>Cestoda</taxon>
        <taxon>Eucestoda</taxon>
        <taxon>Diphyllobothriidea</taxon>
        <taxon>Diphyllobothriidae</taxon>
        <taxon>Dibothriocephalus</taxon>
    </lineage>
</organism>
<name>A0A3P7Q9R1_DIBLA</name>
<evidence type="ECO:0000313" key="1">
    <source>
        <dbReference type="EMBL" id="VDN28632.1"/>
    </source>
</evidence>
<sequence length="98" mass="9986">MPIVSLGTGVLSLQTGVTGSSAADQQQAIIISSAAGETSQVATSLPIVVTTSFSSSQLDGASCTFVKQATTSTFTELGFSANNIQVFEAAPFSSNKYE</sequence>
<evidence type="ECO:0000313" key="2">
    <source>
        <dbReference type="Proteomes" id="UP000281553"/>
    </source>
</evidence>
<accession>A0A3P7Q9R1</accession>
<reference evidence="1 2" key="1">
    <citation type="submission" date="2018-11" db="EMBL/GenBank/DDBJ databases">
        <authorList>
            <consortium name="Pathogen Informatics"/>
        </authorList>
    </citation>
    <scope>NUCLEOTIDE SEQUENCE [LARGE SCALE GENOMIC DNA]</scope>
</reference>
<keyword evidence="2" id="KW-1185">Reference proteome</keyword>
<dbReference type="Proteomes" id="UP000281553">
    <property type="component" value="Unassembled WGS sequence"/>
</dbReference>
<protein>
    <submittedName>
        <fullName evidence="1">Uncharacterized protein</fullName>
    </submittedName>
</protein>